<dbReference type="InterPro" id="IPR006059">
    <property type="entry name" value="SBP"/>
</dbReference>
<dbReference type="PANTHER" id="PTHR43649">
    <property type="entry name" value="ARABINOSE-BINDING PROTEIN-RELATED"/>
    <property type="match status" value="1"/>
</dbReference>
<gene>
    <name evidence="6" type="ORF">G8770_22830</name>
</gene>
<dbReference type="AlphaFoldDB" id="A0A9E5MQ21"/>
<dbReference type="PROSITE" id="PS51257">
    <property type="entry name" value="PROKAR_LIPOPROTEIN"/>
    <property type="match status" value="1"/>
</dbReference>
<name>A0A9E5MQ21_9GAMM</name>
<evidence type="ECO:0000256" key="2">
    <source>
        <dbReference type="ARBA" id="ARBA00008520"/>
    </source>
</evidence>
<keyword evidence="7" id="KW-1185">Reference proteome</keyword>
<dbReference type="RefSeq" id="WP_167192362.1">
    <property type="nucleotide sequence ID" value="NZ_JAAONZ010000030.1"/>
</dbReference>
<evidence type="ECO:0000313" key="7">
    <source>
        <dbReference type="Proteomes" id="UP000787472"/>
    </source>
</evidence>
<accession>A0A9E5MQ21</accession>
<comment type="similarity">
    <text evidence="2">Belongs to the bacterial solute-binding protein 1 family.</text>
</comment>
<dbReference type="Proteomes" id="UP000787472">
    <property type="component" value="Unassembled WGS sequence"/>
</dbReference>
<comment type="caution">
    <text evidence="6">The sequence shown here is derived from an EMBL/GenBank/DDBJ whole genome shotgun (WGS) entry which is preliminary data.</text>
</comment>
<dbReference type="Pfam" id="PF01547">
    <property type="entry name" value="SBP_bac_1"/>
    <property type="match status" value="1"/>
</dbReference>
<feature type="signal peptide" evidence="5">
    <location>
        <begin position="1"/>
        <end position="18"/>
    </location>
</feature>
<feature type="chain" id="PRO_5039482752" evidence="5">
    <location>
        <begin position="19"/>
        <end position="421"/>
    </location>
</feature>
<dbReference type="PANTHER" id="PTHR43649:SF34">
    <property type="entry name" value="ABC TRANSPORTER PERIPLASMIC-BINDING PROTEIN YCJN-RELATED"/>
    <property type="match status" value="1"/>
</dbReference>
<evidence type="ECO:0000256" key="1">
    <source>
        <dbReference type="ARBA" id="ARBA00004418"/>
    </source>
</evidence>
<organism evidence="6 7">
    <name type="scientific">Pseudomaricurvus hydrocarbonicus</name>
    <dbReference type="NCBI Taxonomy" id="1470433"/>
    <lineage>
        <taxon>Bacteria</taxon>
        <taxon>Pseudomonadati</taxon>
        <taxon>Pseudomonadota</taxon>
        <taxon>Gammaproteobacteria</taxon>
        <taxon>Cellvibrionales</taxon>
        <taxon>Cellvibrionaceae</taxon>
        <taxon>Pseudomaricurvus</taxon>
    </lineage>
</organism>
<reference evidence="6" key="1">
    <citation type="submission" date="2020-03" db="EMBL/GenBank/DDBJ databases">
        <authorList>
            <person name="Guo F."/>
        </authorList>
    </citation>
    <scope>NUCLEOTIDE SEQUENCE</scope>
    <source>
        <strain evidence="6">JCM 30134</strain>
    </source>
</reference>
<comment type="subcellular location">
    <subcellularLocation>
        <location evidence="1">Periplasm</location>
    </subcellularLocation>
</comment>
<proteinExistence type="inferred from homology"/>
<evidence type="ECO:0000256" key="5">
    <source>
        <dbReference type="SAM" id="SignalP"/>
    </source>
</evidence>
<dbReference type="EMBL" id="JAAONZ010000030">
    <property type="protein sequence ID" value="NHO68398.1"/>
    <property type="molecule type" value="Genomic_DNA"/>
</dbReference>
<dbReference type="SUPFAM" id="SSF53850">
    <property type="entry name" value="Periplasmic binding protein-like II"/>
    <property type="match status" value="1"/>
</dbReference>
<sequence length="421" mass="45925">MRRIALTLLLILSFESVAAGTASLSISCGALGVELSLCQQGVDAWSSKTGIDVNIVATPNSATERFALYQQILASRSADIDIFQIDVVWPGTLAPHLVDLSQYIPEDITAQHFSTLITNNTVDGALVAMPWFTVAGVLYYRKDLLHKYGESPPQTWQQLTDTAARIQEAERLAGNLRMYGFVFQAKGYEGLTCDALEWVDSFGGGTLVSSDGEVTINNPKAVQALEMASRWIGNIAPQGVLNYDEEQSRGVFQSGNAVFMRNWPYAWALGNAEDSPVRGKIGVIALPRGGEHGHHSGVLGGWQLAVSKYSKHPRQAADLVRYLTSYPEQKRRALIGSYNPTISVLYQDAEVLAAAPFFGTLYASFQNAVARPSRITGDKYARVSAEFYYAVHGVLGGKTTAAKALAQLQRKLERLSRGGQW</sequence>
<keyword evidence="4 5" id="KW-0732">Signal</keyword>
<evidence type="ECO:0000313" key="6">
    <source>
        <dbReference type="EMBL" id="NHO68398.1"/>
    </source>
</evidence>
<dbReference type="CDD" id="cd14750">
    <property type="entry name" value="PBP2_TMBP"/>
    <property type="match status" value="1"/>
</dbReference>
<keyword evidence="3" id="KW-0813">Transport</keyword>
<evidence type="ECO:0000256" key="3">
    <source>
        <dbReference type="ARBA" id="ARBA00022448"/>
    </source>
</evidence>
<dbReference type="GO" id="GO:0042597">
    <property type="term" value="C:periplasmic space"/>
    <property type="evidence" value="ECO:0007669"/>
    <property type="project" value="UniProtKB-SubCell"/>
</dbReference>
<evidence type="ECO:0000256" key="4">
    <source>
        <dbReference type="ARBA" id="ARBA00022729"/>
    </source>
</evidence>
<dbReference type="Gene3D" id="3.40.190.10">
    <property type="entry name" value="Periplasmic binding protein-like II"/>
    <property type="match status" value="2"/>
</dbReference>
<dbReference type="InterPro" id="IPR050490">
    <property type="entry name" value="Bact_solute-bd_prot1"/>
</dbReference>
<protein>
    <submittedName>
        <fullName evidence="6">ABC transporter substrate-binding protein</fullName>
    </submittedName>
</protein>